<evidence type="ECO:0000259" key="2">
    <source>
        <dbReference type="PROSITE" id="PS50085"/>
    </source>
</evidence>
<dbReference type="GO" id="GO:0005096">
    <property type="term" value="F:GTPase activator activity"/>
    <property type="evidence" value="ECO:0007669"/>
    <property type="project" value="UniProtKB-KW"/>
</dbReference>
<dbReference type="EMBL" id="LUCM01003223">
    <property type="protein sequence ID" value="KAA0196148.1"/>
    <property type="molecule type" value="Genomic_DNA"/>
</dbReference>
<accession>A0A8E0S487</accession>
<dbReference type="PANTHER" id="PTHR15711">
    <property type="entry name" value="RAP GTPASE-ACTIVATING PROTEIN"/>
    <property type="match status" value="1"/>
</dbReference>
<protein>
    <submittedName>
        <fullName evidence="3">Signal-induced proliferation-associated 1 protein 2</fullName>
    </submittedName>
</protein>
<name>A0A8E0S487_9TREM</name>
<dbReference type="Gene3D" id="3.40.50.11210">
    <property type="entry name" value="Rap/Ran-GAP"/>
    <property type="match status" value="1"/>
</dbReference>
<evidence type="ECO:0000313" key="4">
    <source>
        <dbReference type="Proteomes" id="UP000728185"/>
    </source>
</evidence>
<dbReference type="InterPro" id="IPR035974">
    <property type="entry name" value="Rap/Ran-GAP_sf"/>
</dbReference>
<dbReference type="Pfam" id="PF02145">
    <property type="entry name" value="Rap_GAP"/>
    <property type="match status" value="1"/>
</dbReference>
<reference evidence="3" key="1">
    <citation type="submission" date="2019-05" db="EMBL/GenBank/DDBJ databases">
        <title>Annotation for the trematode Fasciolopsis buski.</title>
        <authorList>
            <person name="Choi Y.-J."/>
        </authorList>
    </citation>
    <scope>NUCLEOTIDE SEQUENCE</scope>
    <source>
        <strain evidence="3">HT</strain>
        <tissue evidence="3">Whole worm</tissue>
    </source>
</reference>
<dbReference type="SUPFAM" id="SSF111347">
    <property type="entry name" value="Rap/Ran-GAP"/>
    <property type="match status" value="1"/>
</dbReference>
<comment type="caution">
    <text evidence="3">The sequence shown here is derived from an EMBL/GenBank/DDBJ whole genome shotgun (WGS) entry which is preliminary data.</text>
</comment>
<dbReference type="GO" id="GO:0005737">
    <property type="term" value="C:cytoplasm"/>
    <property type="evidence" value="ECO:0007669"/>
    <property type="project" value="TreeGrafter"/>
</dbReference>
<dbReference type="InterPro" id="IPR000331">
    <property type="entry name" value="Rap/Ran_GAP_dom"/>
</dbReference>
<dbReference type="AlphaFoldDB" id="A0A8E0S487"/>
<organism evidence="3 4">
    <name type="scientific">Fasciolopsis buskii</name>
    <dbReference type="NCBI Taxonomy" id="27845"/>
    <lineage>
        <taxon>Eukaryota</taxon>
        <taxon>Metazoa</taxon>
        <taxon>Spiralia</taxon>
        <taxon>Lophotrochozoa</taxon>
        <taxon>Platyhelminthes</taxon>
        <taxon>Trematoda</taxon>
        <taxon>Digenea</taxon>
        <taxon>Plagiorchiida</taxon>
        <taxon>Echinostomata</taxon>
        <taxon>Echinostomatoidea</taxon>
        <taxon>Fasciolidae</taxon>
        <taxon>Fasciolopsis</taxon>
    </lineage>
</organism>
<proteinExistence type="predicted"/>
<keyword evidence="4" id="KW-1185">Reference proteome</keyword>
<feature type="domain" description="Rap-GAP" evidence="2">
    <location>
        <begin position="1"/>
        <end position="113"/>
    </location>
</feature>
<gene>
    <name evidence="3" type="ORF">FBUS_07194</name>
</gene>
<sequence>MFLDLLGRRVALKNYSGYVAGLDTKANTTGLETYVSEFQGFPITFLVSTMLPFHEGANEQVGRKRHVGNSSVTFVFQEPDALPFEVDSILSRFQQVFIVIRLLKSNGPLPQYR</sequence>
<dbReference type="GO" id="GO:0051056">
    <property type="term" value="P:regulation of small GTPase mediated signal transduction"/>
    <property type="evidence" value="ECO:0007669"/>
    <property type="project" value="InterPro"/>
</dbReference>
<dbReference type="InterPro" id="IPR050989">
    <property type="entry name" value="Rap1_Ran_GAP"/>
</dbReference>
<dbReference type="OrthoDB" id="2499658at2759"/>
<dbReference type="Proteomes" id="UP000728185">
    <property type="component" value="Unassembled WGS sequence"/>
</dbReference>
<evidence type="ECO:0000256" key="1">
    <source>
        <dbReference type="ARBA" id="ARBA00022468"/>
    </source>
</evidence>
<dbReference type="PROSITE" id="PS50085">
    <property type="entry name" value="RAPGAP"/>
    <property type="match status" value="1"/>
</dbReference>
<dbReference type="PANTHER" id="PTHR15711:SF22">
    <property type="entry name" value="RAP-GAP DOMAIN-CONTAINING PROTEIN"/>
    <property type="match status" value="1"/>
</dbReference>
<keyword evidence="1" id="KW-0343">GTPase activation</keyword>
<evidence type="ECO:0000313" key="3">
    <source>
        <dbReference type="EMBL" id="KAA0196148.1"/>
    </source>
</evidence>